<dbReference type="PANTHER" id="PTHR34853">
    <property type="match status" value="1"/>
</dbReference>
<dbReference type="GO" id="GO:0016042">
    <property type="term" value="P:lipid catabolic process"/>
    <property type="evidence" value="ECO:0007669"/>
    <property type="project" value="UniProtKB-UniRule"/>
</dbReference>
<keyword evidence="8" id="KW-0443">Lipid metabolism</keyword>
<reference evidence="13 14" key="1">
    <citation type="submission" date="2017-10" db="EMBL/GenBank/DDBJ databases">
        <title>A novel species of cold-tolerant Malassezia isolated from bats.</title>
        <authorList>
            <person name="Lorch J.M."/>
            <person name="Palmer J.M."/>
            <person name="Vanderwolf K.J."/>
            <person name="Schmidt K.Z."/>
            <person name="Verant M.L."/>
            <person name="Weller T.J."/>
            <person name="Blehert D.S."/>
        </authorList>
    </citation>
    <scope>NUCLEOTIDE SEQUENCE [LARGE SCALE GENOMIC DNA]</scope>
    <source>
        <strain evidence="13 14">NWHC:44797-103</strain>
    </source>
</reference>
<evidence type="ECO:0000256" key="11">
    <source>
        <dbReference type="ARBA" id="ARBA00048461"/>
    </source>
</evidence>
<evidence type="ECO:0000256" key="6">
    <source>
        <dbReference type="ARBA" id="ARBA00022963"/>
    </source>
</evidence>
<name>A0A2N1J8D2_9BASI</name>
<comment type="subcellular location">
    <subcellularLocation>
        <location evidence="2">Secreted</location>
    </subcellularLocation>
</comment>
<dbReference type="Pfam" id="PF03583">
    <property type="entry name" value="LIP"/>
    <property type="match status" value="1"/>
</dbReference>
<gene>
    <name evidence="13" type="ORF">MVES_003113</name>
</gene>
<comment type="catalytic activity">
    <reaction evidence="10">
        <text>a diacylglycerol + H2O = a monoacylglycerol + a fatty acid + H(+)</text>
        <dbReference type="Rhea" id="RHEA:32731"/>
        <dbReference type="ChEBI" id="CHEBI:15377"/>
        <dbReference type="ChEBI" id="CHEBI:15378"/>
        <dbReference type="ChEBI" id="CHEBI:17408"/>
        <dbReference type="ChEBI" id="CHEBI:18035"/>
        <dbReference type="ChEBI" id="CHEBI:28868"/>
    </reaction>
</comment>
<dbReference type="PANTHER" id="PTHR34853:SF1">
    <property type="entry name" value="LIPASE 5"/>
    <property type="match status" value="1"/>
</dbReference>
<dbReference type="Gene3D" id="1.10.260.130">
    <property type="match status" value="1"/>
</dbReference>
<evidence type="ECO:0000256" key="8">
    <source>
        <dbReference type="ARBA" id="ARBA00023098"/>
    </source>
</evidence>
<keyword evidence="4" id="KW-0964">Secreted</keyword>
<evidence type="ECO:0000256" key="1">
    <source>
        <dbReference type="ARBA" id="ARBA00001024"/>
    </source>
</evidence>
<evidence type="ECO:0000256" key="10">
    <source>
        <dbReference type="ARBA" id="ARBA00047591"/>
    </source>
</evidence>
<dbReference type="SUPFAM" id="SSF53474">
    <property type="entry name" value="alpha/beta-Hydrolases"/>
    <property type="match status" value="1"/>
</dbReference>
<proteinExistence type="inferred from homology"/>
<dbReference type="EMBL" id="KZ454993">
    <property type="protein sequence ID" value="PKI82803.1"/>
    <property type="molecule type" value="Genomic_DNA"/>
</dbReference>
<dbReference type="AlphaFoldDB" id="A0A2N1J8D2"/>
<keyword evidence="7" id="KW-0843">Virulence</keyword>
<evidence type="ECO:0000313" key="14">
    <source>
        <dbReference type="Proteomes" id="UP000232875"/>
    </source>
</evidence>
<dbReference type="InterPro" id="IPR005152">
    <property type="entry name" value="Lipase_secreted"/>
</dbReference>
<evidence type="ECO:0000256" key="5">
    <source>
        <dbReference type="ARBA" id="ARBA00022801"/>
    </source>
</evidence>
<evidence type="ECO:0000256" key="3">
    <source>
        <dbReference type="ARBA" id="ARBA00013279"/>
    </source>
</evidence>
<dbReference type="GO" id="GO:0005576">
    <property type="term" value="C:extracellular region"/>
    <property type="evidence" value="ECO:0007669"/>
    <property type="project" value="UniProtKB-SubCell"/>
</dbReference>
<comment type="similarity">
    <text evidence="9">Belongs to the AB hydrolase superfamily. Lipase family. Class Lip subfamily.</text>
</comment>
<evidence type="ECO:0000256" key="9">
    <source>
        <dbReference type="ARBA" id="ARBA00043986"/>
    </source>
</evidence>
<dbReference type="OrthoDB" id="2373480at2759"/>
<feature type="chain" id="PRO_5014495279" description="triacylglycerol lipase" evidence="12">
    <location>
        <begin position="24"/>
        <end position="419"/>
    </location>
</feature>
<dbReference type="PIRSF" id="PIRSF029171">
    <property type="entry name" value="Esterase_LipA"/>
    <property type="match status" value="1"/>
</dbReference>
<comment type="catalytic activity">
    <reaction evidence="1">
        <text>a triacylglycerol + H2O = a diacylglycerol + a fatty acid + H(+)</text>
        <dbReference type="Rhea" id="RHEA:12044"/>
        <dbReference type="ChEBI" id="CHEBI:15377"/>
        <dbReference type="ChEBI" id="CHEBI:15378"/>
        <dbReference type="ChEBI" id="CHEBI:17855"/>
        <dbReference type="ChEBI" id="CHEBI:18035"/>
        <dbReference type="ChEBI" id="CHEBI:28868"/>
        <dbReference type="EC" id="3.1.1.3"/>
    </reaction>
</comment>
<evidence type="ECO:0000313" key="13">
    <source>
        <dbReference type="EMBL" id="PKI82803.1"/>
    </source>
</evidence>
<keyword evidence="12" id="KW-0732">Signal</keyword>
<evidence type="ECO:0000256" key="7">
    <source>
        <dbReference type="ARBA" id="ARBA00023026"/>
    </source>
</evidence>
<dbReference type="InterPro" id="IPR029058">
    <property type="entry name" value="AB_hydrolase_fold"/>
</dbReference>
<keyword evidence="5" id="KW-0378">Hydrolase</keyword>
<dbReference type="GO" id="GO:0004806">
    <property type="term" value="F:triacylglycerol lipase activity"/>
    <property type="evidence" value="ECO:0007669"/>
    <property type="project" value="UniProtKB-UniRule"/>
</dbReference>
<organism evidence="13 14">
    <name type="scientific">Malassezia vespertilionis</name>
    <dbReference type="NCBI Taxonomy" id="2020962"/>
    <lineage>
        <taxon>Eukaryota</taxon>
        <taxon>Fungi</taxon>
        <taxon>Dikarya</taxon>
        <taxon>Basidiomycota</taxon>
        <taxon>Ustilaginomycotina</taxon>
        <taxon>Malasseziomycetes</taxon>
        <taxon>Malasseziales</taxon>
        <taxon>Malasseziaceae</taxon>
        <taxon>Malassezia</taxon>
    </lineage>
</organism>
<feature type="signal peptide" evidence="12">
    <location>
        <begin position="1"/>
        <end position="23"/>
    </location>
</feature>
<keyword evidence="6" id="KW-0442">Lipid degradation</keyword>
<evidence type="ECO:0000256" key="2">
    <source>
        <dbReference type="ARBA" id="ARBA00004613"/>
    </source>
</evidence>
<keyword evidence="14" id="KW-1185">Reference proteome</keyword>
<sequence length="419" mass="45755">MLGALFFTRFSVLWLFVTVCVSALSVQTGAEPSDDVFFQPSGDWQKAKHGDVLRSRPVNVTFTNQEKGIHLKGAYQILFRTSQSAFDDGHAVTTVLVPDHDEKNSLIVTAPSTRTNGQCDSDKSVTHNSLGNALDELFYMRYLEAGHVVAISDGSSINYMSGQHEGRTVLDATVATLRLEELSLSKNAKIAFLANNEGAQAYGWAAALKKSYAPDLNVVGWALGGTSTNLTATFLETNGSPFSGYAISSLASLSHVYPKVKSALDDVLTLEGKNALKYARQHCVADVLNKFNNENILSSKYVKGSDSNLLELPALASVLNELSLGSHGIEVPDAPVRMVHSTAAQVAPYQNALDTSKAWCKNGAHVEFVTYEDCKMDQVLTELASRDETFHFLDRRFGGKDADSKCHYHSKHFVEQAEY</sequence>
<dbReference type="EC" id="3.1.1.3" evidence="3"/>
<comment type="catalytic activity">
    <reaction evidence="11">
        <text>a monoacylglycerol + H2O = glycerol + a fatty acid + H(+)</text>
        <dbReference type="Rhea" id="RHEA:15245"/>
        <dbReference type="ChEBI" id="CHEBI:15377"/>
        <dbReference type="ChEBI" id="CHEBI:15378"/>
        <dbReference type="ChEBI" id="CHEBI:17408"/>
        <dbReference type="ChEBI" id="CHEBI:17754"/>
        <dbReference type="ChEBI" id="CHEBI:28868"/>
    </reaction>
</comment>
<evidence type="ECO:0000256" key="4">
    <source>
        <dbReference type="ARBA" id="ARBA00022525"/>
    </source>
</evidence>
<evidence type="ECO:0000256" key="12">
    <source>
        <dbReference type="PIRNR" id="PIRNR029171"/>
    </source>
</evidence>
<accession>A0A2N1J8D2</accession>
<dbReference type="Proteomes" id="UP000232875">
    <property type="component" value="Unassembled WGS sequence"/>
</dbReference>
<dbReference type="Gene3D" id="3.40.50.1820">
    <property type="entry name" value="alpha/beta hydrolase"/>
    <property type="match status" value="1"/>
</dbReference>
<protein>
    <recommendedName>
        <fullName evidence="3">triacylglycerol lipase</fullName>
        <ecNumber evidence="3">3.1.1.3</ecNumber>
    </recommendedName>
</protein>